<keyword evidence="2 10" id="KW-0547">Nucleotide-binding</keyword>
<comment type="similarity">
    <text evidence="1">Belongs to the helicase family. UvrD subfamily.</text>
</comment>
<keyword evidence="3 10" id="KW-0378">Hydrolase</keyword>
<gene>
    <name evidence="13" type="ORF">HPP92_003517</name>
</gene>
<dbReference type="EMBL" id="JADCNL010000001">
    <property type="protein sequence ID" value="KAG0498826.1"/>
    <property type="molecule type" value="Genomic_DNA"/>
</dbReference>
<organism evidence="13 14">
    <name type="scientific">Vanilla planifolia</name>
    <name type="common">Vanilla</name>
    <dbReference type="NCBI Taxonomy" id="51239"/>
    <lineage>
        <taxon>Eukaryota</taxon>
        <taxon>Viridiplantae</taxon>
        <taxon>Streptophyta</taxon>
        <taxon>Embryophyta</taxon>
        <taxon>Tracheophyta</taxon>
        <taxon>Spermatophyta</taxon>
        <taxon>Magnoliopsida</taxon>
        <taxon>Liliopsida</taxon>
        <taxon>Asparagales</taxon>
        <taxon>Orchidaceae</taxon>
        <taxon>Vanilloideae</taxon>
        <taxon>Vanilleae</taxon>
        <taxon>Vanilla</taxon>
    </lineage>
</organism>
<evidence type="ECO:0000256" key="9">
    <source>
        <dbReference type="ARBA" id="ARBA00048988"/>
    </source>
</evidence>
<dbReference type="PANTHER" id="PTHR11070">
    <property type="entry name" value="UVRD / RECB / PCRA DNA HELICASE FAMILY MEMBER"/>
    <property type="match status" value="1"/>
</dbReference>
<evidence type="ECO:0000256" key="10">
    <source>
        <dbReference type="PROSITE-ProRule" id="PRU00560"/>
    </source>
</evidence>
<evidence type="ECO:0000259" key="12">
    <source>
        <dbReference type="PROSITE" id="PS51217"/>
    </source>
</evidence>
<dbReference type="CDD" id="cd18807">
    <property type="entry name" value="SF1_C_UvrD"/>
    <property type="match status" value="1"/>
</dbReference>
<accession>A0A835S2G8</accession>
<protein>
    <recommendedName>
        <fullName evidence="8">DNA 3'-5' helicase</fullName>
        <ecNumber evidence="8">5.6.2.4</ecNumber>
    </recommendedName>
</protein>
<keyword evidence="14" id="KW-1185">Reference proteome</keyword>
<dbReference type="PANTHER" id="PTHR11070:SF61">
    <property type="entry name" value="DNA 3'-5' HELICASE"/>
    <property type="match status" value="1"/>
</dbReference>
<reference evidence="13 14" key="1">
    <citation type="journal article" date="2020" name="Nat. Food">
        <title>A phased Vanilla planifolia genome enables genetic improvement of flavour and production.</title>
        <authorList>
            <person name="Hasing T."/>
            <person name="Tang H."/>
            <person name="Brym M."/>
            <person name="Khazi F."/>
            <person name="Huang T."/>
            <person name="Chambers A.H."/>
        </authorList>
    </citation>
    <scope>NUCLEOTIDE SEQUENCE [LARGE SCALE GENOMIC DNA]</scope>
    <source>
        <tissue evidence="13">Leaf</tissue>
    </source>
</reference>
<dbReference type="Gene3D" id="1.10.10.160">
    <property type="match status" value="1"/>
</dbReference>
<evidence type="ECO:0000256" key="3">
    <source>
        <dbReference type="ARBA" id="ARBA00022801"/>
    </source>
</evidence>
<keyword evidence="4 10" id="KW-0347">Helicase</keyword>
<dbReference type="InterPro" id="IPR014016">
    <property type="entry name" value="UvrD-like_ATP-bd"/>
</dbReference>
<dbReference type="SUPFAM" id="SSF52540">
    <property type="entry name" value="P-loop containing nucleoside triphosphate hydrolases"/>
    <property type="match status" value="1"/>
</dbReference>
<keyword evidence="6" id="KW-0413">Isomerase</keyword>
<name>A0A835S2G8_VANPL</name>
<evidence type="ECO:0000313" key="14">
    <source>
        <dbReference type="Proteomes" id="UP000636800"/>
    </source>
</evidence>
<evidence type="ECO:0000256" key="7">
    <source>
        <dbReference type="ARBA" id="ARBA00034617"/>
    </source>
</evidence>
<evidence type="ECO:0000256" key="1">
    <source>
        <dbReference type="ARBA" id="ARBA00009922"/>
    </source>
</evidence>
<comment type="catalytic activity">
    <reaction evidence="7">
        <text>Couples ATP hydrolysis with the unwinding of duplex DNA by translocating in the 3'-5' direction.</text>
        <dbReference type="EC" id="5.6.2.4"/>
    </reaction>
</comment>
<dbReference type="AlphaFoldDB" id="A0A835S2G8"/>
<dbReference type="OrthoDB" id="531008at2759"/>
<dbReference type="GO" id="GO:0005634">
    <property type="term" value="C:nucleus"/>
    <property type="evidence" value="ECO:0007669"/>
    <property type="project" value="TreeGrafter"/>
</dbReference>
<dbReference type="Gene3D" id="1.10.486.10">
    <property type="entry name" value="PCRA, domain 4"/>
    <property type="match status" value="1"/>
</dbReference>
<dbReference type="InterPro" id="IPR000212">
    <property type="entry name" value="DNA_helicase_UvrD/REP"/>
</dbReference>
<evidence type="ECO:0000313" key="13">
    <source>
        <dbReference type="EMBL" id="KAG0498826.1"/>
    </source>
</evidence>
<proteinExistence type="inferred from homology"/>
<dbReference type="EC" id="5.6.2.4" evidence="8"/>
<dbReference type="GO" id="GO:0043138">
    <property type="term" value="F:3'-5' DNA helicase activity"/>
    <property type="evidence" value="ECO:0007669"/>
    <property type="project" value="UniProtKB-EC"/>
</dbReference>
<dbReference type="Proteomes" id="UP000636800">
    <property type="component" value="Chromosome 1"/>
</dbReference>
<dbReference type="GO" id="GO:0000725">
    <property type="term" value="P:recombinational repair"/>
    <property type="evidence" value="ECO:0007669"/>
    <property type="project" value="TreeGrafter"/>
</dbReference>
<dbReference type="InterPro" id="IPR014017">
    <property type="entry name" value="DNA_helicase_UvrD-like_C"/>
</dbReference>
<dbReference type="Pfam" id="PF00580">
    <property type="entry name" value="UvrD-helicase"/>
    <property type="match status" value="1"/>
</dbReference>
<comment type="caution">
    <text evidence="13">The sequence shown here is derived from an EMBL/GenBank/DDBJ whole genome shotgun (WGS) entry which is preliminary data.</text>
</comment>
<dbReference type="InterPro" id="IPR013986">
    <property type="entry name" value="DExx_box_DNA_helicase_dom_sf"/>
</dbReference>
<sequence length="981" mass="110872">MPSFPSRFAHRSHCMLKENELPRPPKASATLTDKQRARITDNFRAAKALLGRKRPLEFASGIPFPKCSGTDVSNRHGCTPISAPLLDIQNQLEFQSGLSTPSKASGICPVEHAYLTPLSNILDEELDESFFNEVDNICEQRSCVKVEKISTEKNKNNGYELEKSLSFYEEVKSDPVPKKYDDYMQSLNDAQREAACSDITVPLMIVAGPGSGKTSTMVGRVLTLLKEGIVPANILAMTFTTAAVSEMRDRIGAVVGKAVAKELEISTFHSFCLQFCRSHAEKLGRTAEFLIYGHGQQRRAVIEALRLTSDTEKKGEEIEGCEELQSCDIARSLKEKSKKWLKFVMQVKASGKTPEDLNRSGEKNGALILGMYNDILRSCNALDYHDLINSSVKLLTDFDEVLKECQYKWKAIVVDEFQDTSSMQYLLLRLLGSHNHITIVGDEDQSIFSFNGADVSGFGSFRRDFPTHKEVKLTKNYRSTRCIVEAASCVINHNVKRSQLKQVETDNCSGSPITIVECHNEDAQCSFVVDKVMEITSFSSATNCCFGNISILYRRQISGRAFQVSFRDRKIPFNVHGVAFYRKKVIRAVMALLETTLPGCGDNPFRRAFKALLPVDKVERKKIVDYIDKISSVRKSSFLSVANDIFGSKISGTFKRTQLTQGRKVLSTLDMLSKIVRREPSISVVISSAVNMLPQKHIFEQRAIIDAEDGKFLNEDNDPRSVLQYLLDDVSDFLSSHYRTDTTKEGIGDDTGCVELIKSFLGFISVRETENFRSCRQDNDNSVTLTTIHQSKGLEWDIVFIVKSNDSEIPLLNEFNCAVKEDSTNLEEERRLFYVAMTRARKKLYILYVTMDSNCQLLQPSRFLKEIPGHLIEVQEIVVNHFAKNNEVDQCISIELPDASVGNNFLKSFNIEERLIVSHLFHQWAKKQAFQDPKRLLDKVTRLCWLRRKQRSSQGCHHLERQENRGFRGIGFSLSLARVFT</sequence>
<comment type="catalytic activity">
    <reaction evidence="9">
        <text>ATP + H2O = ADP + phosphate + H(+)</text>
        <dbReference type="Rhea" id="RHEA:13065"/>
        <dbReference type="ChEBI" id="CHEBI:15377"/>
        <dbReference type="ChEBI" id="CHEBI:15378"/>
        <dbReference type="ChEBI" id="CHEBI:30616"/>
        <dbReference type="ChEBI" id="CHEBI:43474"/>
        <dbReference type="ChEBI" id="CHEBI:456216"/>
        <dbReference type="EC" id="5.6.2.4"/>
    </reaction>
</comment>
<evidence type="ECO:0000256" key="5">
    <source>
        <dbReference type="ARBA" id="ARBA00022840"/>
    </source>
</evidence>
<feature type="binding site" evidence="10">
    <location>
        <begin position="207"/>
        <end position="214"/>
    </location>
    <ligand>
        <name>ATP</name>
        <dbReference type="ChEBI" id="CHEBI:30616"/>
    </ligand>
</feature>
<feature type="domain" description="UvrD-like helicase ATP-binding" evidence="11">
    <location>
        <begin position="186"/>
        <end position="480"/>
    </location>
</feature>
<dbReference type="Gene3D" id="3.40.50.300">
    <property type="entry name" value="P-loop containing nucleotide triphosphate hydrolases"/>
    <property type="match status" value="2"/>
</dbReference>
<dbReference type="GO" id="GO:0005524">
    <property type="term" value="F:ATP binding"/>
    <property type="evidence" value="ECO:0007669"/>
    <property type="project" value="UniProtKB-UniRule"/>
</dbReference>
<dbReference type="Pfam" id="PF13361">
    <property type="entry name" value="UvrD_C"/>
    <property type="match status" value="1"/>
</dbReference>
<dbReference type="InterPro" id="IPR027417">
    <property type="entry name" value="P-loop_NTPase"/>
</dbReference>
<keyword evidence="5 10" id="KW-0067">ATP-binding</keyword>
<feature type="domain" description="UvrD-like helicase C-terminal" evidence="12">
    <location>
        <begin position="481"/>
        <end position="793"/>
    </location>
</feature>
<evidence type="ECO:0000256" key="4">
    <source>
        <dbReference type="ARBA" id="ARBA00022806"/>
    </source>
</evidence>
<dbReference type="PROSITE" id="PS51217">
    <property type="entry name" value="UVRD_HELICASE_CTER"/>
    <property type="match status" value="1"/>
</dbReference>
<evidence type="ECO:0000256" key="2">
    <source>
        <dbReference type="ARBA" id="ARBA00022741"/>
    </source>
</evidence>
<dbReference type="GO" id="GO:0003677">
    <property type="term" value="F:DNA binding"/>
    <property type="evidence" value="ECO:0007669"/>
    <property type="project" value="InterPro"/>
</dbReference>
<dbReference type="CDD" id="cd17932">
    <property type="entry name" value="DEXQc_UvrD"/>
    <property type="match status" value="1"/>
</dbReference>
<evidence type="ECO:0000259" key="11">
    <source>
        <dbReference type="PROSITE" id="PS51198"/>
    </source>
</evidence>
<evidence type="ECO:0000256" key="6">
    <source>
        <dbReference type="ARBA" id="ARBA00023235"/>
    </source>
</evidence>
<evidence type="ECO:0000256" key="8">
    <source>
        <dbReference type="ARBA" id="ARBA00034808"/>
    </source>
</evidence>
<dbReference type="GO" id="GO:0016787">
    <property type="term" value="F:hydrolase activity"/>
    <property type="evidence" value="ECO:0007669"/>
    <property type="project" value="UniProtKB-UniRule"/>
</dbReference>
<dbReference type="PROSITE" id="PS51198">
    <property type="entry name" value="UVRD_HELICASE_ATP_BIND"/>
    <property type="match status" value="1"/>
</dbReference>